<gene>
    <name evidence="1" type="ORF">PAPOLLO_LOCUS5671</name>
</gene>
<dbReference type="AlphaFoldDB" id="A0A8S3WFW7"/>
<evidence type="ECO:0000313" key="2">
    <source>
        <dbReference type="Proteomes" id="UP000691718"/>
    </source>
</evidence>
<comment type="caution">
    <text evidence="1">The sequence shown here is derived from an EMBL/GenBank/DDBJ whole genome shotgun (WGS) entry which is preliminary data.</text>
</comment>
<accession>A0A8S3WFW7</accession>
<proteinExistence type="predicted"/>
<organism evidence="1 2">
    <name type="scientific">Parnassius apollo</name>
    <name type="common">Apollo butterfly</name>
    <name type="synonym">Papilio apollo</name>
    <dbReference type="NCBI Taxonomy" id="110799"/>
    <lineage>
        <taxon>Eukaryota</taxon>
        <taxon>Metazoa</taxon>
        <taxon>Ecdysozoa</taxon>
        <taxon>Arthropoda</taxon>
        <taxon>Hexapoda</taxon>
        <taxon>Insecta</taxon>
        <taxon>Pterygota</taxon>
        <taxon>Neoptera</taxon>
        <taxon>Endopterygota</taxon>
        <taxon>Lepidoptera</taxon>
        <taxon>Glossata</taxon>
        <taxon>Ditrysia</taxon>
        <taxon>Papilionoidea</taxon>
        <taxon>Papilionidae</taxon>
        <taxon>Parnassiinae</taxon>
        <taxon>Parnassini</taxon>
        <taxon>Parnassius</taxon>
        <taxon>Parnassius</taxon>
    </lineage>
</organism>
<dbReference type="Proteomes" id="UP000691718">
    <property type="component" value="Unassembled WGS sequence"/>
</dbReference>
<sequence length="91" mass="10226">MYISPDEVLNRVTSMLGATCTGFTVEFGGDREKEMMPPDAIVELIDLQSLPDHSETINSDLVMGGVKERQKPSEELQQAQMRKELAMEAYF</sequence>
<dbReference type="EMBL" id="CAJQZP010000341">
    <property type="protein sequence ID" value="CAG4957239.1"/>
    <property type="molecule type" value="Genomic_DNA"/>
</dbReference>
<protein>
    <submittedName>
        <fullName evidence="1">(apollo) hypothetical protein</fullName>
    </submittedName>
</protein>
<name>A0A8S3WFW7_PARAO</name>
<keyword evidence="2" id="KW-1185">Reference proteome</keyword>
<dbReference type="OrthoDB" id="7489964at2759"/>
<reference evidence="1" key="1">
    <citation type="submission" date="2021-04" db="EMBL/GenBank/DDBJ databases">
        <authorList>
            <person name="Tunstrom K."/>
        </authorList>
    </citation>
    <scope>NUCLEOTIDE SEQUENCE</scope>
</reference>
<evidence type="ECO:0000313" key="1">
    <source>
        <dbReference type="EMBL" id="CAG4957239.1"/>
    </source>
</evidence>